<proteinExistence type="predicted"/>
<dbReference type="KEGG" id="haa:A5892_08230"/>
<protein>
    <submittedName>
        <fullName evidence="2">Sugar phosphate isomerase</fullName>
    </submittedName>
</protein>
<evidence type="ECO:0000259" key="1">
    <source>
        <dbReference type="Pfam" id="PF01261"/>
    </source>
</evidence>
<dbReference type="PANTHER" id="PTHR12110:SF52">
    <property type="entry name" value="XYLOSE ISOMERASE"/>
    <property type="match status" value="1"/>
</dbReference>
<evidence type="ECO:0000313" key="2">
    <source>
        <dbReference type="EMBL" id="ANF57453.1"/>
    </source>
</evidence>
<dbReference type="EMBL" id="CP015243">
    <property type="protein sequence ID" value="ANF57453.1"/>
    <property type="molecule type" value="Genomic_DNA"/>
</dbReference>
<name>A0A172YDZ0_9GAMM</name>
<feature type="domain" description="Xylose isomerase-like TIM barrel" evidence="1">
    <location>
        <begin position="28"/>
        <end position="255"/>
    </location>
</feature>
<dbReference type="InterPro" id="IPR013022">
    <property type="entry name" value="Xyl_isomerase-like_TIM-brl"/>
</dbReference>
<dbReference type="RefSeq" id="WP_064122401.1">
    <property type="nucleotide sequence ID" value="NZ_CP015243.1"/>
</dbReference>
<accession>A0A172YDZ0</accession>
<dbReference type="InterPro" id="IPR036237">
    <property type="entry name" value="Xyl_isomerase-like_sf"/>
</dbReference>
<keyword evidence="3" id="KW-1185">Reference proteome</keyword>
<keyword evidence="2" id="KW-0413">Isomerase</keyword>
<dbReference type="AlphaFoldDB" id="A0A172YDZ0"/>
<dbReference type="InterPro" id="IPR050312">
    <property type="entry name" value="IolE/XylAMocC-like"/>
</dbReference>
<evidence type="ECO:0000313" key="3">
    <source>
        <dbReference type="Proteomes" id="UP000077875"/>
    </source>
</evidence>
<sequence length="269" mass="30228">MAIGLSTYAFFWRASSRVSKPLSIEAMLEECAELGAGVFQICDHPAVETLSSQRLEKLRLRAEELDVELELGTRGIGRAPLDRYLDLAEPLGVSLLRSMLYSADHRPTTLEARKLLSEAVPRFEARGVRLALETYEQVPSAVLVELVERIDSPFLGICLDPGNCVAALERPVDVIDACAARVFNLHVKDFAFSRRDGWVGFTFAGCPLGEGLLDYAYLHQRIRPQARGINQIVEHWLPWQTDEATTCRLEAEWTRHCLDYLKTYPSVAH</sequence>
<dbReference type="SUPFAM" id="SSF51658">
    <property type="entry name" value="Xylose isomerase-like"/>
    <property type="match status" value="1"/>
</dbReference>
<dbReference type="STRING" id="376489.A5892_08230"/>
<dbReference type="Pfam" id="PF01261">
    <property type="entry name" value="AP_endonuc_2"/>
    <property type="match status" value="1"/>
</dbReference>
<dbReference type="GO" id="GO:0016853">
    <property type="term" value="F:isomerase activity"/>
    <property type="evidence" value="ECO:0007669"/>
    <property type="project" value="UniProtKB-KW"/>
</dbReference>
<organism evidence="2 3">
    <name type="scientific">Halotalea alkalilenta</name>
    <dbReference type="NCBI Taxonomy" id="376489"/>
    <lineage>
        <taxon>Bacteria</taxon>
        <taxon>Pseudomonadati</taxon>
        <taxon>Pseudomonadota</taxon>
        <taxon>Gammaproteobacteria</taxon>
        <taxon>Oceanospirillales</taxon>
        <taxon>Halomonadaceae</taxon>
        <taxon>Halotalea</taxon>
    </lineage>
</organism>
<gene>
    <name evidence="2" type="ORF">A5892_08230</name>
</gene>
<dbReference type="Proteomes" id="UP000077875">
    <property type="component" value="Chromosome"/>
</dbReference>
<reference evidence="2 3" key="1">
    <citation type="submission" date="2016-04" db="EMBL/GenBank/DDBJ databases">
        <title>Complete Genome Sequence of Halotalea alkalilenta IHB B 13600.</title>
        <authorList>
            <person name="Swarnkar M.K."/>
            <person name="Sharma A."/>
            <person name="Kaushal K."/>
            <person name="Soni R."/>
            <person name="Rana S."/>
            <person name="Singh A.K."/>
            <person name="Gulati A."/>
        </authorList>
    </citation>
    <scope>NUCLEOTIDE SEQUENCE [LARGE SCALE GENOMIC DNA]</scope>
    <source>
        <strain evidence="2 3">IHB B 13600</strain>
    </source>
</reference>
<dbReference type="PANTHER" id="PTHR12110">
    <property type="entry name" value="HYDROXYPYRUVATE ISOMERASE"/>
    <property type="match status" value="1"/>
</dbReference>
<dbReference type="Gene3D" id="3.20.20.150">
    <property type="entry name" value="Divalent-metal-dependent TIM barrel enzymes"/>
    <property type="match status" value="1"/>
</dbReference>